<dbReference type="GeneTree" id="ENSGT00940000154332"/>
<evidence type="ECO:0000256" key="6">
    <source>
        <dbReference type="ARBA" id="ARBA00022989"/>
    </source>
</evidence>
<keyword evidence="9" id="KW-0675">Receptor</keyword>
<dbReference type="SUPFAM" id="SSF48726">
    <property type="entry name" value="Immunoglobulin"/>
    <property type="match status" value="1"/>
</dbReference>
<dbReference type="GO" id="GO:0004888">
    <property type="term" value="F:transmembrane signaling receptor activity"/>
    <property type="evidence" value="ECO:0007669"/>
    <property type="project" value="TreeGrafter"/>
</dbReference>
<evidence type="ECO:0000256" key="9">
    <source>
        <dbReference type="ARBA" id="ARBA00023170"/>
    </source>
</evidence>
<evidence type="ECO:0000256" key="11">
    <source>
        <dbReference type="ARBA" id="ARBA00043958"/>
    </source>
</evidence>
<dbReference type="CDD" id="cd05716">
    <property type="entry name" value="IgV_pIgR_like"/>
    <property type="match status" value="1"/>
</dbReference>
<dbReference type="InterPro" id="IPR003599">
    <property type="entry name" value="Ig_sub"/>
</dbReference>
<dbReference type="GO" id="GO:0005886">
    <property type="term" value="C:plasma membrane"/>
    <property type="evidence" value="ECO:0007669"/>
    <property type="project" value="UniProtKB-SubCell"/>
</dbReference>
<dbReference type="GO" id="GO:0002376">
    <property type="term" value="P:immune system process"/>
    <property type="evidence" value="ECO:0007669"/>
    <property type="project" value="UniProtKB-KW"/>
</dbReference>
<evidence type="ECO:0000313" key="14">
    <source>
        <dbReference type="Ensembl" id="ENSMMSP00000019488.1"/>
    </source>
</evidence>
<feature type="domain" description="Ig-like" evidence="13">
    <location>
        <begin position="16"/>
        <end position="116"/>
    </location>
</feature>
<protein>
    <recommendedName>
        <fullName evidence="13">Ig-like domain-containing protein</fullName>
    </recommendedName>
</protein>
<dbReference type="Ensembl" id="ENSMMST00000021512.1">
    <property type="protein sequence ID" value="ENSMMSP00000019488.1"/>
    <property type="gene ID" value="ENSMMSG00000014712.1"/>
</dbReference>
<dbReference type="InterPro" id="IPR013783">
    <property type="entry name" value="Ig-like_fold"/>
</dbReference>
<accession>A0A8C6DS27</accession>
<dbReference type="PANTHER" id="PTHR11860">
    <property type="entry name" value="POLYMERIC-IMMUNOGLOBULIN RECEPTOR"/>
    <property type="match status" value="1"/>
</dbReference>
<keyword evidence="8" id="KW-1015">Disulfide bond</keyword>
<keyword evidence="2" id="KW-1003">Cell membrane</keyword>
<name>A0A8C6DS27_MOSMO</name>
<dbReference type="Pfam" id="PF07686">
    <property type="entry name" value="V-set"/>
    <property type="match status" value="1"/>
</dbReference>
<keyword evidence="4" id="KW-0732">Signal</keyword>
<evidence type="ECO:0000256" key="8">
    <source>
        <dbReference type="ARBA" id="ARBA00023157"/>
    </source>
</evidence>
<evidence type="ECO:0000313" key="15">
    <source>
        <dbReference type="Proteomes" id="UP000694544"/>
    </source>
</evidence>
<evidence type="ECO:0000256" key="4">
    <source>
        <dbReference type="ARBA" id="ARBA00022729"/>
    </source>
</evidence>
<evidence type="ECO:0000256" key="3">
    <source>
        <dbReference type="ARBA" id="ARBA00022692"/>
    </source>
</evidence>
<dbReference type="InterPro" id="IPR036179">
    <property type="entry name" value="Ig-like_dom_sf"/>
</dbReference>
<dbReference type="Proteomes" id="UP000694544">
    <property type="component" value="Unplaced"/>
</dbReference>
<dbReference type="InterPro" id="IPR050671">
    <property type="entry name" value="CD300_family_receptors"/>
</dbReference>
<keyword evidence="15" id="KW-1185">Reference proteome</keyword>
<evidence type="ECO:0000256" key="10">
    <source>
        <dbReference type="ARBA" id="ARBA00023319"/>
    </source>
</evidence>
<keyword evidence="7 12" id="KW-0472">Membrane</keyword>
<dbReference type="InterPro" id="IPR007110">
    <property type="entry name" value="Ig-like_dom"/>
</dbReference>
<keyword evidence="5" id="KW-0391">Immunity</keyword>
<keyword evidence="3 12" id="KW-0812">Transmembrane</keyword>
<comment type="subcellular location">
    <subcellularLocation>
        <location evidence="1">Cell membrane</location>
        <topology evidence="1">Single-pass type I membrane protein</topology>
    </subcellularLocation>
</comment>
<dbReference type="PANTHER" id="PTHR11860:SF101">
    <property type="entry name" value="CMRF35-LIKE MOLECULE 1"/>
    <property type="match status" value="1"/>
</dbReference>
<reference evidence="14" key="1">
    <citation type="submission" date="2025-08" db="UniProtKB">
        <authorList>
            <consortium name="Ensembl"/>
        </authorList>
    </citation>
    <scope>IDENTIFICATION</scope>
</reference>
<evidence type="ECO:0000256" key="12">
    <source>
        <dbReference type="SAM" id="Phobius"/>
    </source>
</evidence>
<dbReference type="PROSITE" id="PS50835">
    <property type="entry name" value="IG_LIKE"/>
    <property type="match status" value="1"/>
</dbReference>
<evidence type="ECO:0000256" key="7">
    <source>
        <dbReference type="ARBA" id="ARBA00023136"/>
    </source>
</evidence>
<dbReference type="SMART" id="SM00409">
    <property type="entry name" value="IG"/>
    <property type="match status" value="1"/>
</dbReference>
<dbReference type="AlphaFoldDB" id="A0A8C6DS27"/>
<keyword evidence="10" id="KW-0393">Immunoglobulin domain</keyword>
<proteinExistence type="inferred from homology"/>
<dbReference type="FunFam" id="2.60.40.10:FF:000370">
    <property type="entry name" value="CMRF35-like molecule 1"/>
    <property type="match status" value="1"/>
</dbReference>
<evidence type="ECO:0000256" key="5">
    <source>
        <dbReference type="ARBA" id="ARBA00022859"/>
    </source>
</evidence>
<keyword evidence="6 12" id="KW-1133">Transmembrane helix</keyword>
<evidence type="ECO:0000256" key="1">
    <source>
        <dbReference type="ARBA" id="ARBA00004251"/>
    </source>
</evidence>
<evidence type="ECO:0000256" key="2">
    <source>
        <dbReference type="ARBA" id="ARBA00022475"/>
    </source>
</evidence>
<dbReference type="InterPro" id="IPR013106">
    <property type="entry name" value="Ig_V-set"/>
</dbReference>
<feature type="transmembrane region" description="Helical" evidence="12">
    <location>
        <begin position="167"/>
        <end position="188"/>
    </location>
</feature>
<organism evidence="14 15">
    <name type="scientific">Moschus moschiferus</name>
    <name type="common">Siberian musk deer</name>
    <name type="synonym">Moschus sibiricus</name>
    <dbReference type="NCBI Taxonomy" id="68415"/>
    <lineage>
        <taxon>Eukaryota</taxon>
        <taxon>Metazoa</taxon>
        <taxon>Chordata</taxon>
        <taxon>Craniata</taxon>
        <taxon>Vertebrata</taxon>
        <taxon>Euteleostomi</taxon>
        <taxon>Mammalia</taxon>
        <taxon>Eutheria</taxon>
        <taxon>Laurasiatheria</taxon>
        <taxon>Artiodactyla</taxon>
        <taxon>Ruminantia</taxon>
        <taxon>Pecora</taxon>
        <taxon>Moschidae</taxon>
        <taxon>Moschus</taxon>
    </lineage>
</organism>
<dbReference type="Gene3D" id="2.60.40.10">
    <property type="entry name" value="Immunoglobulins"/>
    <property type="match status" value="1"/>
</dbReference>
<reference evidence="14" key="2">
    <citation type="submission" date="2025-09" db="UniProtKB">
        <authorList>
            <consortium name="Ensembl"/>
        </authorList>
    </citation>
    <scope>IDENTIFICATION</scope>
</reference>
<evidence type="ECO:0000259" key="13">
    <source>
        <dbReference type="PROSITE" id="PS50835"/>
    </source>
</evidence>
<comment type="similarity">
    <text evidence="11">Belongs to the CD300 family.</text>
</comment>
<sequence length="210" mass="23869">VWEWNLLLSEHNGICPVWTVRGVEQGSLTVRCRYNPGWERYVKWWGRGADWSSARFVVKTTGSEKEVKKGRVSIKDNWKDRSFTVTMEKLRLDDSDTYWCGIERAGPDLADQVEVTIFPGKSSSCHSMLTTFLRGLSPSWESNTVLQVQLTSCPCVPHRPLLGSVHFLLLVFLKVPLLLGMLGAVLWVNRPLRNENDLTASPCHHKSPPH</sequence>